<dbReference type="Proteomes" id="UP000477543">
    <property type="component" value="Unassembled WGS sequence"/>
</dbReference>
<protein>
    <submittedName>
        <fullName evidence="1">Uncharacterized protein</fullName>
    </submittedName>
</protein>
<dbReference type="RefSeq" id="WP_161449440.1">
    <property type="nucleotide sequence ID" value="NZ_WYDN01000010.1"/>
</dbReference>
<dbReference type="EMBL" id="WYDN01000010">
    <property type="protein sequence ID" value="NAZ16814.1"/>
    <property type="molecule type" value="Genomic_DNA"/>
</dbReference>
<organism evidence="1 2">
    <name type="scientific">Glutamicibacter soli</name>
    <dbReference type="NCBI Taxonomy" id="453836"/>
    <lineage>
        <taxon>Bacteria</taxon>
        <taxon>Bacillati</taxon>
        <taxon>Actinomycetota</taxon>
        <taxon>Actinomycetes</taxon>
        <taxon>Micrococcales</taxon>
        <taxon>Micrococcaceae</taxon>
        <taxon>Glutamicibacter</taxon>
    </lineage>
</organism>
<reference evidence="1 2" key="1">
    <citation type="submission" date="2020-01" db="EMBL/GenBank/DDBJ databases">
        <title>Glutamicibacter soli M275.</title>
        <authorList>
            <person name="Meng X."/>
        </authorList>
    </citation>
    <scope>NUCLEOTIDE SEQUENCE [LARGE SCALE GENOMIC DNA]</scope>
    <source>
        <strain evidence="1 2">M275</strain>
    </source>
</reference>
<accession>A0A6L9G6F7</accession>
<name>A0A6L9G6F7_9MICC</name>
<evidence type="ECO:0000313" key="2">
    <source>
        <dbReference type="Proteomes" id="UP000477543"/>
    </source>
</evidence>
<comment type="caution">
    <text evidence="1">The sequence shown here is derived from an EMBL/GenBank/DDBJ whole genome shotgun (WGS) entry which is preliminary data.</text>
</comment>
<dbReference type="AlphaFoldDB" id="A0A6L9G6F7"/>
<gene>
    <name evidence="1" type="ORF">GT020_12195</name>
</gene>
<evidence type="ECO:0000313" key="1">
    <source>
        <dbReference type="EMBL" id="NAZ16814.1"/>
    </source>
</evidence>
<proteinExistence type="predicted"/>
<sequence length="458" mass="51506">MRKLIIEAISTELNEKNSTVRLSFSITTANGNTNLWFETDAEFADTLADDRCDAAVVAVLPMVLREGYEVIESHVPISQKLYFNLRCHVIPQLLISPGCKSTSLDLKMDTTDTTFRPAGVGCGMSLGIDSFATLAEFGPDTEFPGAQITHLTYFNVGAHHGYDWRLGQSNLTSRQLYNGQLEKVRRFAKEFGYPLISVDSNMANFYHRFLGRSQFYVTHTYRNIATAMVLQRAIGAYHYSAAFNLDDFAISLDGSVANYEKWLLPHLSTGNIECYSSNRAWTRFEKTQLVCKLPSSFDFLTVCLVGIDNCGKCDKCRKTLMTLDVLGVLDKYAKSFDLEEYKVNDREKLFISLYPQLKRKGVYGPDMRDILNHALLVDFPHLVEPKLTETYGSAVSAVVGSRGSRHRKLPFLNAPVYRMMPPGTELSIVGTYGKWSKAIDGERTGFVWSANIRKGNKE</sequence>